<accession>A0ABQ2Z109</accession>
<dbReference type="InterPro" id="IPR037138">
    <property type="entry name" value="His_deacetylse_dom_sf"/>
</dbReference>
<evidence type="ECO:0000256" key="5">
    <source>
        <dbReference type="ARBA" id="ARBA00022833"/>
    </source>
</evidence>
<name>A0ABQ2Z109_9GAMM</name>
<comment type="cofactor">
    <cofactor evidence="1">
        <name>Zn(2+)</name>
        <dbReference type="ChEBI" id="CHEBI:29105"/>
    </cofactor>
</comment>
<reference evidence="8" key="1">
    <citation type="journal article" date="2019" name="Int. J. Syst. Evol. Microbiol.">
        <title>The Global Catalogue of Microorganisms (GCM) 10K type strain sequencing project: providing services to taxonomists for standard genome sequencing and annotation.</title>
        <authorList>
            <consortium name="The Broad Institute Genomics Platform"/>
            <consortium name="The Broad Institute Genome Sequencing Center for Infectious Disease"/>
            <person name="Wu L."/>
            <person name="Ma J."/>
        </authorList>
    </citation>
    <scope>NUCLEOTIDE SEQUENCE [LARGE SCALE GENOMIC DNA]</scope>
    <source>
        <strain evidence="8">KCTC 22228</strain>
    </source>
</reference>
<dbReference type="EMBL" id="BMXS01000018">
    <property type="protein sequence ID" value="GGY01481.1"/>
    <property type="molecule type" value="Genomic_DNA"/>
</dbReference>
<keyword evidence="3" id="KW-0479">Metal-binding</keyword>
<dbReference type="PANTHER" id="PTHR10625:SF17">
    <property type="entry name" value="HISTONE DEACETYLASE 8"/>
    <property type="match status" value="1"/>
</dbReference>
<comment type="similarity">
    <text evidence="2">Belongs to the histone deacetylase family.</text>
</comment>
<evidence type="ECO:0000256" key="2">
    <source>
        <dbReference type="ARBA" id="ARBA00005947"/>
    </source>
</evidence>
<evidence type="ECO:0000256" key="1">
    <source>
        <dbReference type="ARBA" id="ARBA00001947"/>
    </source>
</evidence>
<evidence type="ECO:0000256" key="4">
    <source>
        <dbReference type="ARBA" id="ARBA00022801"/>
    </source>
</evidence>
<dbReference type="Gene3D" id="3.40.800.20">
    <property type="entry name" value="Histone deacetylase domain"/>
    <property type="match status" value="1"/>
</dbReference>
<dbReference type="Pfam" id="PF00850">
    <property type="entry name" value="Hist_deacetyl"/>
    <property type="match status" value="1"/>
</dbReference>
<protein>
    <submittedName>
        <fullName evidence="7">Acetylpolyamine amidohydrolase</fullName>
    </submittedName>
</protein>
<evidence type="ECO:0000313" key="7">
    <source>
        <dbReference type="EMBL" id="GGY01481.1"/>
    </source>
</evidence>
<evidence type="ECO:0000256" key="3">
    <source>
        <dbReference type="ARBA" id="ARBA00022723"/>
    </source>
</evidence>
<dbReference type="SUPFAM" id="SSF52768">
    <property type="entry name" value="Arginase/deacetylase"/>
    <property type="match status" value="1"/>
</dbReference>
<sequence length="351" mass="37830">MQLFYSDSQNAHAPATFLLKGVPVPSPERPERAERLRDAIRGMGLELRAPATLDTPLLRERLARFHTPRYLTFLETIHSRWRQLPGAAELVAPNVHPCGGGHHYPTHPVGQAGWHLHDMACPIGADSFTGILASAATAQAAAQAVLNGENVAYALCRPPGHHAGPDRAGGFCFLNNSALAATVLREEHERVAIVDVDLHHGNGTQDIFYARGDVWTGSLHADPSEFYPFFWGGADEHGIGQGLGTNVNLPLPLGSGGAEFMTALETLLERLADFDPSAVVVALGLDAHKDDPLAGLTLETEDFTRVGERLGQLSIPVVLVQEGGYPTDSLGHNLAAFLEGFRRSYQMTEGH</sequence>
<dbReference type="InterPro" id="IPR000286">
    <property type="entry name" value="HDACs"/>
</dbReference>
<dbReference type="InterPro" id="IPR023696">
    <property type="entry name" value="Ureohydrolase_dom_sf"/>
</dbReference>
<evidence type="ECO:0000259" key="6">
    <source>
        <dbReference type="Pfam" id="PF00850"/>
    </source>
</evidence>
<dbReference type="PANTHER" id="PTHR10625">
    <property type="entry name" value="HISTONE DEACETYLASE HDAC1-RELATED"/>
    <property type="match status" value="1"/>
</dbReference>
<organism evidence="7 8">
    <name type="scientific">Litchfieldella qijiaojingensis</name>
    <dbReference type="NCBI Taxonomy" id="980347"/>
    <lineage>
        <taxon>Bacteria</taxon>
        <taxon>Pseudomonadati</taxon>
        <taxon>Pseudomonadota</taxon>
        <taxon>Gammaproteobacteria</taxon>
        <taxon>Oceanospirillales</taxon>
        <taxon>Halomonadaceae</taxon>
        <taxon>Litchfieldella</taxon>
    </lineage>
</organism>
<feature type="domain" description="Histone deacetylase" evidence="6">
    <location>
        <begin position="27"/>
        <end position="339"/>
    </location>
</feature>
<keyword evidence="8" id="KW-1185">Reference proteome</keyword>
<gene>
    <name evidence="7" type="ORF">GCM10007160_31710</name>
</gene>
<dbReference type="InterPro" id="IPR023801">
    <property type="entry name" value="His_deacetylse_dom"/>
</dbReference>
<dbReference type="CDD" id="cd10001">
    <property type="entry name" value="HDAC_classII_APAH"/>
    <property type="match status" value="1"/>
</dbReference>
<dbReference type="Proteomes" id="UP000653056">
    <property type="component" value="Unassembled WGS sequence"/>
</dbReference>
<keyword evidence="5" id="KW-0862">Zinc</keyword>
<keyword evidence="4" id="KW-0378">Hydrolase</keyword>
<comment type="caution">
    <text evidence="7">The sequence shown here is derived from an EMBL/GenBank/DDBJ whole genome shotgun (WGS) entry which is preliminary data.</text>
</comment>
<proteinExistence type="inferred from homology"/>
<evidence type="ECO:0000313" key="8">
    <source>
        <dbReference type="Proteomes" id="UP000653056"/>
    </source>
</evidence>
<dbReference type="RefSeq" id="WP_189470897.1">
    <property type="nucleotide sequence ID" value="NZ_BMXS01000018.1"/>
</dbReference>
<dbReference type="PRINTS" id="PR01270">
    <property type="entry name" value="HDASUPER"/>
</dbReference>